<proteinExistence type="predicted"/>
<comment type="caution">
    <text evidence="2">The sequence shown here is derived from an EMBL/GenBank/DDBJ whole genome shotgun (WGS) entry which is preliminary data.</text>
</comment>
<feature type="transmembrane region" description="Helical" evidence="1">
    <location>
        <begin position="113"/>
        <end position="133"/>
    </location>
</feature>
<accession>A0A0K9F624</accession>
<evidence type="ECO:0000313" key="2">
    <source>
        <dbReference type="EMBL" id="KMY29667.1"/>
    </source>
</evidence>
<dbReference type="AlphaFoldDB" id="A0A0K9F624"/>
<gene>
    <name evidence="2" type="ORF">ACZ11_21505</name>
</gene>
<organism evidence="2 3">
    <name type="scientific">Lysinibacillus xylanilyticus</name>
    <dbReference type="NCBI Taxonomy" id="582475"/>
    <lineage>
        <taxon>Bacteria</taxon>
        <taxon>Bacillati</taxon>
        <taxon>Bacillota</taxon>
        <taxon>Bacilli</taxon>
        <taxon>Bacillales</taxon>
        <taxon>Bacillaceae</taxon>
        <taxon>Lysinibacillus</taxon>
    </lineage>
</organism>
<evidence type="ECO:0000313" key="3">
    <source>
        <dbReference type="Proteomes" id="UP000037326"/>
    </source>
</evidence>
<name>A0A0K9F624_9BACI</name>
<reference evidence="3" key="1">
    <citation type="submission" date="2015-07" db="EMBL/GenBank/DDBJ databases">
        <authorList>
            <consortium name="Consortium for Microbial Forensics and Genomics (microFORGE)"/>
            <person name="Knight B.M."/>
            <person name="Roberts D.P."/>
            <person name="Lin D."/>
            <person name="Hari K."/>
            <person name="Fletcher J."/>
            <person name="Melcher U."/>
            <person name="Blagden T."/>
            <person name="Winegar R.A."/>
        </authorList>
    </citation>
    <scope>NUCLEOTIDE SEQUENCE [LARGE SCALE GENOMIC DNA]</scope>
    <source>
        <strain evidence="3">DSM 23493</strain>
    </source>
</reference>
<dbReference type="Proteomes" id="UP000037326">
    <property type="component" value="Unassembled WGS sequence"/>
</dbReference>
<evidence type="ECO:0000256" key="1">
    <source>
        <dbReference type="SAM" id="Phobius"/>
    </source>
</evidence>
<keyword evidence="1" id="KW-1133">Transmembrane helix</keyword>
<protein>
    <submittedName>
        <fullName evidence="2">Uncharacterized protein</fullName>
    </submittedName>
</protein>
<dbReference type="EMBL" id="LFXJ01000010">
    <property type="protein sequence ID" value="KMY29667.1"/>
    <property type="molecule type" value="Genomic_DNA"/>
</dbReference>
<keyword evidence="1" id="KW-0812">Transmembrane</keyword>
<keyword evidence="1" id="KW-0472">Membrane</keyword>
<sequence>MIHMMAHMMIHMVVMVSRVMVSHVMMTHMMMTHMMMSHMMMWHMARLRWHLAKCMSFATFLHYTLSAREVILMINYMFVNCCNMCWLYMRYDRMDVISAYIFLWWTKMWLFKLSWAHLWRTTMWTFVVMMVMMMHTSMHGKTSCFDKLWFIVNI</sequence>